<evidence type="ECO:0000256" key="9">
    <source>
        <dbReference type="ARBA" id="ARBA00022679"/>
    </source>
</evidence>
<evidence type="ECO:0000256" key="15">
    <source>
        <dbReference type="ARBA" id="ARBA00032605"/>
    </source>
</evidence>
<comment type="catalytic activity">
    <reaction evidence="18 19">
        <text>alpha-ribazole 5'-phosphate + adenosylcob(III)inamide-GDP = adenosylcob(III)alamin 5'-phosphate + GMP + H(+)</text>
        <dbReference type="Rhea" id="RHEA:23560"/>
        <dbReference type="ChEBI" id="CHEBI:15378"/>
        <dbReference type="ChEBI" id="CHEBI:57918"/>
        <dbReference type="ChEBI" id="CHEBI:58115"/>
        <dbReference type="ChEBI" id="CHEBI:60487"/>
        <dbReference type="ChEBI" id="CHEBI:60493"/>
        <dbReference type="EC" id="2.7.8.26"/>
    </reaction>
</comment>
<dbReference type="Pfam" id="PF02654">
    <property type="entry name" value="CobS"/>
    <property type="match status" value="1"/>
</dbReference>
<dbReference type="OrthoDB" id="9794223at2"/>
<evidence type="ECO:0000256" key="2">
    <source>
        <dbReference type="ARBA" id="ARBA00004651"/>
    </source>
</evidence>
<keyword evidence="9 19" id="KW-0808">Transferase</keyword>
<reference evidence="20 21" key="1">
    <citation type="submission" date="2018-11" db="EMBL/GenBank/DDBJ databases">
        <title>Genomes From Bacteria Associated with the Canine Oral Cavity: a Test Case for Automated Genome-Based Taxonomic Assignment.</title>
        <authorList>
            <person name="Coil D.A."/>
            <person name="Jospin G."/>
            <person name="Darling A.E."/>
            <person name="Wallis C."/>
            <person name="Davis I.J."/>
            <person name="Harris S."/>
            <person name="Eisen J.A."/>
            <person name="Holcombe L.J."/>
            <person name="O'Flynn C."/>
        </authorList>
    </citation>
    <scope>NUCLEOTIDE SEQUENCE [LARGE SCALE GENOMIC DNA]</scope>
    <source>
        <strain evidence="20 21">OH2822_COT-296</strain>
    </source>
</reference>
<feature type="transmembrane region" description="Helical" evidence="19">
    <location>
        <begin position="62"/>
        <end position="88"/>
    </location>
</feature>
<feature type="transmembrane region" description="Helical" evidence="19">
    <location>
        <begin position="135"/>
        <end position="159"/>
    </location>
</feature>
<evidence type="ECO:0000256" key="19">
    <source>
        <dbReference type="HAMAP-Rule" id="MF_00719"/>
    </source>
</evidence>
<comment type="catalytic activity">
    <reaction evidence="17 19">
        <text>alpha-ribazole + adenosylcob(III)inamide-GDP = adenosylcob(III)alamin + GMP + H(+)</text>
        <dbReference type="Rhea" id="RHEA:16049"/>
        <dbReference type="ChEBI" id="CHEBI:10329"/>
        <dbReference type="ChEBI" id="CHEBI:15378"/>
        <dbReference type="ChEBI" id="CHEBI:18408"/>
        <dbReference type="ChEBI" id="CHEBI:58115"/>
        <dbReference type="ChEBI" id="CHEBI:60487"/>
        <dbReference type="EC" id="2.7.8.26"/>
    </reaction>
</comment>
<dbReference type="EC" id="2.7.8.26" evidence="5 19"/>
<dbReference type="RefSeq" id="WP_125226563.1">
    <property type="nucleotide sequence ID" value="NZ_RQYT01000001.1"/>
</dbReference>
<feature type="transmembrane region" description="Helical" evidence="19">
    <location>
        <begin position="238"/>
        <end position="259"/>
    </location>
</feature>
<comment type="cofactor">
    <cofactor evidence="1 19">
        <name>Mg(2+)</name>
        <dbReference type="ChEBI" id="CHEBI:18420"/>
    </cofactor>
</comment>
<dbReference type="UniPathway" id="UPA00148">
    <property type="reaction ID" value="UER00238"/>
</dbReference>
<sequence>MRPVRSLLSSVAMYTVVPVRREEWQQRDFADSLTAFPWLGALLGLVLGGLGWATAWASGSTLLGACVALALLALVTGAMHLDGVADVADALGSRKPAEQARAIMKRSDIGPMGVAALVIVLILDAAALASLPAGIWPVVVAVGLAAGRTTPLAATLPGLGEAADRGTLSALTAGTSGRTGLWVTRLLVLGITVGATWPWLGVSRAVALGAVVVAAWLLAAAWQRHLLRRLARLNGDCYGSLIELTQVAVWLLAAIVMGVL</sequence>
<comment type="caution">
    <text evidence="20">The sequence shown here is derived from an EMBL/GenBank/DDBJ whole genome shotgun (WGS) entry which is preliminary data.</text>
</comment>
<dbReference type="AlphaFoldDB" id="A0A3P1WXT3"/>
<evidence type="ECO:0000256" key="4">
    <source>
        <dbReference type="ARBA" id="ARBA00010561"/>
    </source>
</evidence>
<dbReference type="GO" id="GO:0009236">
    <property type="term" value="P:cobalamin biosynthetic process"/>
    <property type="evidence" value="ECO:0007669"/>
    <property type="project" value="UniProtKB-UniRule"/>
</dbReference>
<dbReference type="GO" id="GO:0051073">
    <property type="term" value="F:adenosylcobinamide-GDP ribazoletransferase activity"/>
    <property type="evidence" value="ECO:0007669"/>
    <property type="project" value="UniProtKB-UniRule"/>
</dbReference>
<evidence type="ECO:0000256" key="8">
    <source>
        <dbReference type="ARBA" id="ARBA00022573"/>
    </source>
</evidence>
<evidence type="ECO:0000256" key="3">
    <source>
        <dbReference type="ARBA" id="ARBA00004663"/>
    </source>
</evidence>
<dbReference type="GO" id="GO:0005886">
    <property type="term" value="C:plasma membrane"/>
    <property type="evidence" value="ECO:0007669"/>
    <property type="project" value="UniProtKB-SubCell"/>
</dbReference>
<evidence type="ECO:0000256" key="14">
    <source>
        <dbReference type="ARBA" id="ARBA00025228"/>
    </source>
</evidence>
<keyword evidence="12 19" id="KW-1133">Transmembrane helix</keyword>
<dbReference type="HAMAP" id="MF_00719">
    <property type="entry name" value="CobS"/>
    <property type="match status" value="1"/>
</dbReference>
<feature type="transmembrane region" description="Helical" evidence="19">
    <location>
        <begin position="180"/>
        <end position="200"/>
    </location>
</feature>
<dbReference type="Proteomes" id="UP000280935">
    <property type="component" value="Unassembled WGS sequence"/>
</dbReference>
<feature type="transmembrane region" description="Helical" evidence="19">
    <location>
        <begin position="109"/>
        <end position="129"/>
    </location>
</feature>
<dbReference type="PANTHER" id="PTHR34148">
    <property type="entry name" value="ADENOSYLCOBINAMIDE-GDP RIBAZOLETRANSFERASE"/>
    <property type="match status" value="1"/>
</dbReference>
<evidence type="ECO:0000256" key="18">
    <source>
        <dbReference type="ARBA" id="ARBA00049504"/>
    </source>
</evidence>
<evidence type="ECO:0000313" key="20">
    <source>
        <dbReference type="EMBL" id="RRD51462.1"/>
    </source>
</evidence>
<keyword evidence="11 19" id="KW-0460">Magnesium</keyword>
<dbReference type="InterPro" id="IPR003805">
    <property type="entry name" value="CobS"/>
</dbReference>
<name>A0A3P1WXT3_9ACTN</name>
<evidence type="ECO:0000256" key="13">
    <source>
        <dbReference type="ARBA" id="ARBA00023136"/>
    </source>
</evidence>
<comment type="similarity">
    <text evidence="4 19">Belongs to the CobS family.</text>
</comment>
<dbReference type="PANTHER" id="PTHR34148:SF1">
    <property type="entry name" value="ADENOSYLCOBINAMIDE-GDP RIBAZOLETRANSFERASE"/>
    <property type="match status" value="1"/>
</dbReference>
<comment type="subcellular location">
    <subcellularLocation>
        <location evidence="2 19">Cell membrane</location>
        <topology evidence="2 19">Multi-pass membrane protein</topology>
    </subcellularLocation>
</comment>
<proteinExistence type="inferred from homology"/>
<evidence type="ECO:0000256" key="5">
    <source>
        <dbReference type="ARBA" id="ARBA00013200"/>
    </source>
</evidence>
<dbReference type="GO" id="GO:0008818">
    <property type="term" value="F:cobalamin 5'-phosphate synthase activity"/>
    <property type="evidence" value="ECO:0007669"/>
    <property type="project" value="UniProtKB-UniRule"/>
</dbReference>
<keyword evidence="13 19" id="KW-0472">Membrane</keyword>
<keyword evidence="7 19" id="KW-1003">Cell membrane</keyword>
<comment type="function">
    <text evidence="14 19">Joins adenosylcobinamide-GDP and alpha-ribazole to generate adenosylcobalamin (Ado-cobalamin). Also synthesizes adenosylcobalamin 5'-phosphate from adenosylcobinamide-GDP and alpha-ribazole 5'-phosphate.</text>
</comment>
<dbReference type="EMBL" id="RQYT01000001">
    <property type="protein sequence ID" value="RRD51462.1"/>
    <property type="molecule type" value="Genomic_DNA"/>
</dbReference>
<evidence type="ECO:0000256" key="6">
    <source>
        <dbReference type="ARBA" id="ARBA00015850"/>
    </source>
</evidence>
<keyword evidence="8 19" id="KW-0169">Cobalamin biosynthesis</keyword>
<protein>
    <recommendedName>
        <fullName evidence="6 19">Adenosylcobinamide-GDP ribazoletransferase</fullName>
        <ecNumber evidence="5 19">2.7.8.26</ecNumber>
    </recommendedName>
    <alternativeName>
        <fullName evidence="16 19">Cobalamin synthase</fullName>
    </alternativeName>
    <alternativeName>
        <fullName evidence="15 19">Cobalamin-5'-phosphate synthase</fullName>
    </alternativeName>
</protein>
<evidence type="ECO:0000256" key="11">
    <source>
        <dbReference type="ARBA" id="ARBA00022842"/>
    </source>
</evidence>
<evidence type="ECO:0000313" key="21">
    <source>
        <dbReference type="Proteomes" id="UP000280935"/>
    </source>
</evidence>
<evidence type="ECO:0000256" key="17">
    <source>
        <dbReference type="ARBA" id="ARBA00048623"/>
    </source>
</evidence>
<feature type="transmembrane region" description="Helical" evidence="19">
    <location>
        <begin position="35"/>
        <end position="56"/>
    </location>
</feature>
<organism evidence="20 21">
    <name type="scientific">Arachnia propionica</name>
    <dbReference type="NCBI Taxonomy" id="1750"/>
    <lineage>
        <taxon>Bacteria</taxon>
        <taxon>Bacillati</taxon>
        <taxon>Actinomycetota</taxon>
        <taxon>Actinomycetes</taxon>
        <taxon>Propionibacteriales</taxon>
        <taxon>Propionibacteriaceae</taxon>
        <taxon>Arachnia</taxon>
    </lineage>
</organism>
<evidence type="ECO:0000256" key="12">
    <source>
        <dbReference type="ARBA" id="ARBA00022989"/>
    </source>
</evidence>
<accession>A0A3P1WXT3</accession>
<keyword evidence="10 19" id="KW-0812">Transmembrane</keyword>
<evidence type="ECO:0000256" key="1">
    <source>
        <dbReference type="ARBA" id="ARBA00001946"/>
    </source>
</evidence>
<evidence type="ECO:0000256" key="7">
    <source>
        <dbReference type="ARBA" id="ARBA00022475"/>
    </source>
</evidence>
<feature type="transmembrane region" description="Helical" evidence="19">
    <location>
        <begin position="206"/>
        <end position="226"/>
    </location>
</feature>
<comment type="pathway">
    <text evidence="3 19">Cofactor biosynthesis; adenosylcobalamin biosynthesis; adenosylcobalamin from cob(II)yrinate a,c-diamide: step 7/7.</text>
</comment>
<gene>
    <name evidence="19" type="primary">cobS</name>
    <name evidence="20" type="ORF">EII35_00830</name>
</gene>
<evidence type="ECO:0000256" key="10">
    <source>
        <dbReference type="ARBA" id="ARBA00022692"/>
    </source>
</evidence>
<evidence type="ECO:0000256" key="16">
    <source>
        <dbReference type="ARBA" id="ARBA00032853"/>
    </source>
</evidence>